<dbReference type="EMBL" id="FNOW01000022">
    <property type="protein sequence ID" value="SDX97265.1"/>
    <property type="molecule type" value="Genomic_DNA"/>
</dbReference>
<proteinExistence type="predicted"/>
<dbReference type="AlphaFoldDB" id="A0A1H3G2G0"/>
<accession>A0A1H3G2G0</accession>
<dbReference type="Proteomes" id="UP000198672">
    <property type="component" value="Unassembled WGS sequence"/>
</dbReference>
<protein>
    <submittedName>
        <fullName evidence="1">Uncharacterized protein</fullName>
    </submittedName>
</protein>
<evidence type="ECO:0000313" key="1">
    <source>
        <dbReference type="EMBL" id="SDX97265.1"/>
    </source>
</evidence>
<reference evidence="2" key="1">
    <citation type="submission" date="2016-10" db="EMBL/GenBank/DDBJ databases">
        <authorList>
            <person name="Varghese N."/>
            <person name="Submissions S."/>
        </authorList>
    </citation>
    <scope>NUCLEOTIDE SEQUENCE [LARGE SCALE GENOMIC DNA]</scope>
    <source>
        <strain evidence="2">DSM 173</strain>
    </source>
</reference>
<evidence type="ECO:0000313" key="2">
    <source>
        <dbReference type="Proteomes" id="UP000198672"/>
    </source>
</evidence>
<gene>
    <name evidence="1" type="ORF">SAMN05421644_12220</name>
</gene>
<organism evidence="1 2">
    <name type="scientific">Allochromatium warmingii</name>
    <name type="common">Chromatium warmingii</name>
    <dbReference type="NCBI Taxonomy" id="61595"/>
    <lineage>
        <taxon>Bacteria</taxon>
        <taxon>Pseudomonadati</taxon>
        <taxon>Pseudomonadota</taxon>
        <taxon>Gammaproteobacteria</taxon>
        <taxon>Chromatiales</taxon>
        <taxon>Chromatiaceae</taxon>
        <taxon>Allochromatium</taxon>
    </lineage>
</organism>
<name>A0A1H3G2G0_ALLWA</name>
<sequence length="80" mass="9284">MWRETGSRPGLDVTGFGLGANYNRLPLKSRVVSCGILDFAPVILWRDLFSIQALKNQHETRPERFKKRAFTPYRYLKLDA</sequence>
<keyword evidence="2" id="KW-1185">Reference proteome</keyword>